<gene>
    <name evidence="1" type="ORF">ACFSPV_20195</name>
</gene>
<dbReference type="EMBL" id="JBHUIG010000023">
    <property type="protein sequence ID" value="MFD2321026.1"/>
    <property type="molecule type" value="Genomic_DNA"/>
</dbReference>
<proteinExistence type="predicted"/>
<dbReference type="Proteomes" id="UP001597287">
    <property type="component" value="Unassembled WGS sequence"/>
</dbReference>
<comment type="caution">
    <text evidence="1">The sequence shown here is derived from an EMBL/GenBank/DDBJ whole genome shotgun (WGS) entry which is preliminary data.</text>
</comment>
<keyword evidence="2" id="KW-1185">Reference proteome</keyword>
<organism evidence="1 2">
    <name type="scientific">Delftia deserti</name>
    <dbReference type="NCBI Taxonomy" id="1651218"/>
    <lineage>
        <taxon>Bacteria</taxon>
        <taxon>Pseudomonadati</taxon>
        <taxon>Pseudomonadota</taxon>
        <taxon>Betaproteobacteria</taxon>
        <taxon>Burkholderiales</taxon>
        <taxon>Comamonadaceae</taxon>
        <taxon>Delftia</taxon>
    </lineage>
</organism>
<sequence length="213" mass="24838">MIKLIEIPVPEVINKKTKALAVLDAIFCQECELRYFSHNSKWSDISEMGSMRDGEGYDYFILFINFGAAIKGSCRESYETGTNRLANMDHKLIPKIYVDFINEPAFYIEEATFIIWFDVVDRKWKKIGDSNDDDYLGGGADSLFRWICGGPEVYKNWAEKYFEKIINIELVRSVFEFKPIDMNFVKTIIFDIDLDKLQEDLEEIGYPYIGYSE</sequence>
<evidence type="ECO:0000313" key="2">
    <source>
        <dbReference type="Proteomes" id="UP001597287"/>
    </source>
</evidence>
<dbReference type="RefSeq" id="WP_380109593.1">
    <property type="nucleotide sequence ID" value="NZ_JBHSIH010000001.1"/>
</dbReference>
<accession>A0ABW5ET54</accession>
<evidence type="ECO:0000313" key="1">
    <source>
        <dbReference type="EMBL" id="MFD2321026.1"/>
    </source>
</evidence>
<protein>
    <submittedName>
        <fullName evidence="1">Uncharacterized protein</fullName>
    </submittedName>
</protein>
<reference evidence="2" key="1">
    <citation type="journal article" date="2019" name="Int. J. Syst. Evol. Microbiol.">
        <title>The Global Catalogue of Microorganisms (GCM) 10K type strain sequencing project: providing services to taxonomists for standard genome sequencing and annotation.</title>
        <authorList>
            <consortium name="The Broad Institute Genomics Platform"/>
            <consortium name="The Broad Institute Genome Sequencing Center for Infectious Disease"/>
            <person name="Wu L."/>
            <person name="Ma J."/>
        </authorList>
    </citation>
    <scope>NUCLEOTIDE SEQUENCE [LARGE SCALE GENOMIC DNA]</scope>
    <source>
        <strain evidence="2">CCUG 62793</strain>
    </source>
</reference>
<name>A0ABW5ET54_9BURK</name>